<dbReference type="PANTHER" id="PTHR47957">
    <property type="entry name" value="ATP-DEPENDENT HELICASE HRQ1"/>
    <property type="match status" value="1"/>
</dbReference>
<name>A0AA38N5S7_9AGAR</name>
<dbReference type="GO" id="GO:0003676">
    <property type="term" value="F:nucleic acid binding"/>
    <property type="evidence" value="ECO:0007669"/>
    <property type="project" value="InterPro"/>
</dbReference>
<dbReference type="GO" id="GO:0043138">
    <property type="term" value="F:3'-5' DNA helicase activity"/>
    <property type="evidence" value="ECO:0007669"/>
    <property type="project" value="TreeGrafter"/>
</dbReference>
<accession>A0AA38N5S7</accession>
<dbReference type="PROSITE" id="PS51194">
    <property type="entry name" value="HELICASE_CTER"/>
    <property type="match status" value="1"/>
</dbReference>
<dbReference type="SUPFAM" id="SSF46785">
    <property type="entry name" value="Winged helix' DNA-binding domain"/>
    <property type="match status" value="1"/>
</dbReference>
<evidence type="ECO:0000259" key="4">
    <source>
        <dbReference type="PROSITE" id="PS51194"/>
    </source>
</evidence>
<dbReference type="InterPro" id="IPR001650">
    <property type="entry name" value="Helicase_C-like"/>
</dbReference>
<keyword evidence="1" id="KW-0547">Nucleotide-binding</keyword>
<keyword evidence="5" id="KW-0378">Hydrolase</keyword>
<dbReference type="Pfam" id="PF00271">
    <property type="entry name" value="Helicase_C"/>
    <property type="match status" value="1"/>
</dbReference>
<dbReference type="Pfam" id="PF22982">
    <property type="entry name" value="WHD_HRQ1"/>
    <property type="match status" value="1"/>
</dbReference>
<evidence type="ECO:0000313" key="6">
    <source>
        <dbReference type="Proteomes" id="UP001176059"/>
    </source>
</evidence>
<dbReference type="SMART" id="SM00490">
    <property type="entry name" value="HELICc"/>
    <property type="match status" value="1"/>
</dbReference>
<dbReference type="GO" id="GO:0006289">
    <property type="term" value="P:nucleotide-excision repair"/>
    <property type="evidence" value="ECO:0007669"/>
    <property type="project" value="TreeGrafter"/>
</dbReference>
<evidence type="ECO:0000256" key="2">
    <source>
        <dbReference type="ARBA" id="ARBA00022840"/>
    </source>
</evidence>
<dbReference type="InterPro" id="IPR014939">
    <property type="entry name" value="CDT1_Gemini-bd-like"/>
</dbReference>
<dbReference type="InterPro" id="IPR027417">
    <property type="entry name" value="P-loop_NTPase"/>
</dbReference>
<feature type="domain" description="Helicase ATP-binding" evidence="3">
    <location>
        <begin position="314"/>
        <end position="526"/>
    </location>
</feature>
<dbReference type="GO" id="GO:0005634">
    <property type="term" value="C:nucleus"/>
    <property type="evidence" value="ECO:0007669"/>
    <property type="project" value="TreeGrafter"/>
</dbReference>
<sequence length="1116" mass="125741">MTNRDPEPSSRKAIAKRALEDADHIKIKKSRTTKAKRKETDQNFDHWPQYFHSLFKVYKALNTVLAFVTSRKQLATTFPSIRSSVENITKQPLDMSQVAELKALLPEIITFAYVPRNQIQVNVSAKFSKDEPDFSAFAKHSSKEPEHVLLLEFAESWKGASGGTKASHNEYLVPATRTPAATKKLVEKRNDRFIKAVNELLAATSSSDDPVFLLKAAARDYIPVDPEHIKNNPSVDETAHMPVPSSEDRAPVYDILAELQEQHWYKDQIVERRTVEPREGQTGCLEPLLSSSIQQALQSSRNIETLYSHQATAINALNSGKDVIVSTSTASGKSVIYQVPLLRLLENDPHTTAIFVYPTKALAQDQKSALENLLRACPGLEHIQVSTYDGDTPVEQRAGIRASASVIFTNFDMIHAAILPHEELWRRQAFLKNLRLFVADELHYYSGTFGSHVAQIMRRLRRVCVAVGSTYVSQVQQSYTSVIVIFFTHLPRLHTDHHARFVSCSATIANPLAHMVNIFGLDSSQIQVVTEDGAPTGMKEYLLWRSPYVDEHEPALGRQSSIAEATALMRFLMKRGIRVILFCKIRKVCELVMKTLRNELSSEGRYDILERVQAYRGGQSFWYRILHLVVLIRRSDLGYSAEERRRIEHDAFTGHLLGIIATNALELGVDIGTLDAVLMLGFPVTLASFRQQAGRAGRRKRDSLAVFIAEGLPIDQYYLNNPHELFDKDTDDLLIDLDNEIILEAHIQCAAHEMPICFEDEKYFGPLLKEICKFKLHRDEDGWYHPDSKCLPSPSKLISIRGTQEDKYVLVDVTKSDTSAKILEEIEISRAVFEVYEGGIFIHQGRPFIVQEIHHDTMLVKLVQADVNWITKQRDFTDVNALQTYRTRAIKATPHRAYYGRVEIFCQVFGFYKMRHNVILDVVDVESSPWIHETVGMWIDVPDLVLQLLRDKCIKPAAAIHSAEHAFLNQFPLASDIRTECKAEEKEYLKKESRRKRPARLIMYDPVGHGSGVAAKAFEHASDTLNKALVAVESCRCERGCVKCILSASCKEGNIVSSKPGALAILKAILNIEINPDSIPFETDERALHGHDSIISVSPVHTRTPQSVPIGNASST</sequence>
<dbReference type="InterPro" id="IPR055227">
    <property type="entry name" value="HRQ1_WHD"/>
</dbReference>
<dbReference type="InterPro" id="IPR011545">
    <property type="entry name" value="DEAD/DEAH_box_helicase_dom"/>
</dbReference>
<evidence type="ECO:0000313" key="5">
    <source>
        <dbReference type="EMBL" id="KAJ3737357.1"/>
    </source>
</evidence>
<evidence type="ECO:0000256" key="1">
    <source>
        <dbReference type="ARBA" id="ARBA00022741"/>
    </source>
</evidence>
<dbReference type="Pfam" id="PF09369">
    <property type="entry name" value="MZB"/>
    <property type="match status" value="1"/>
</dbReference>
<dbReference type="CDD" id="cd17923">
    <property type="entry name" value="DEXHc_Hrq1-like"/>
    <property type="match status" value="1"/>
</dbReference>
<organism evidence="5 6">
    <name type="scientific">Lentinula guzmanii</name>
    <dbReference type="NCBI Taxonomy" id="2804957"/>
    <lineage>
        <taxon>Eukaryota</taxon>
        <taxon>Fungi</taxon>
        <taxon>Dikarya</taxon>
        <taxon>Basidiomycota</taxon>
        <taxon>Agaricomycotina</taxon>
        <taxon>Agaricomycetes</taxon>
        <taxon>Agaricomycetidae</taxon>
        <taxon>Agaricales</taxon>
        <taxon>Marasmiineae</taxon>
        <taxon>Omphalotaceae</taxon>
        <taxon>Lentinula</taxon>
    </lineage>
</organism>
<keyword evidence="2" id="KW-0067">ATP-binding</keyword>
<dbReference type="GO" id="GO:0005524">
    <property type="term" value="F:ATP binding"/>
    <property type="evidence" value="ECO:0007669"/>
    <property type="project" value="UniProtKB-KW"/>
</dbReference>
<reference evidence="5" key="1">
    <citation type="submission" date="2022-08" db="EMBL/GenBank/DDBJ databases">
        <authorList>
            <consortium name="DOE Joint Genome Institute"/>
            <person name="Min B."/>
            <person name="Sierra-Patev S."/>
            <person name="Naranjo-Ortiz M."/>
            <person name="Looney B."/>
            <person name="Konkel Z."/>
            <person name="Slot J.C."/>
            <person name="Sakamoto Y."/>
            <person name="Steenwyk J.L."/>
            <person name="Rokas A."/>
            <person name="Carro J."/>
            <person name="Camarero S."/>
            <person name="Ferreira P."/>
            <person name="Molpeceres G."/>
            <person name="Ruiz-duenas F.J."/>
            <person name="Serrano A."/>
            <person name="Henrissat B."/>
            <person name="Drula E."/>
            <person name="Hughes K.W."/>
            <person name="Mata J.L."/>
            <person name="Ishikawa N.K."/>
            <person name="Vargas-Isla R."/>
            <person name="Ushijima S."/>
            <person name="Smith C.A."/>
            <person name="Ahrendt S."/>
            <person name="Andreopoulos W."/>
            <person name="He G."/>
            <person name="LaButti K."/>
            <person name="Lipzen A."/>
            <person name="Ng V."/>
            <person name="Riley R."/>
            <person name="Sandor L."/>
            <person name="Barry K."/>
            <person name="Martinez A.T."/>
            <person name="Xiao Y."/>
            <person name="Gibbons J.G."/>
            <person name="Terashima K."/>
            <person name="Hibbett D.S."/>
            <person name="Grigoriev I.V."/>
        </authorList>
    </citation>
    <scope>NUCLEOTIDE SEQUENCE</scope>
    <source>
        <strain evidence="5">ET3784</strain>
    </source>
</reference>
<dbReference type="Pfam" id="PF00270">
    <property type="entry name" value="DEAD"/>
    <property type="match status" value="1"/>
</dbReference>
<dbReference type="AlphaFoldDB" id="A0AA38N5S7"/>
<keyword evidence="6" id="KW-1185">Reference proteome</keyword>
<dbReference type="SMART" id="SM01075">
    <property type="entry name" value="CDT1"/>
    <property type="match status" value="1"/>
</dbReference>
<dbReference type="SMART" id="SM00487">
    <property type="entry name" value="DEXDc"/>
    <property type="match status" value="1"/>
</dbReference>
<dbReference type="CDD" id="cd18797">
    <property type="entry name" value="SF2_C_Hrq"/>
    <property type="match status" value="1"/>
</dbReference>
<dbReference type="InterPro" id="IPR014001">
    <property type="entry name" value="Helicase_ATP-bd"/>
</dbReference>
<dbReference type="Gene3D" id="3.40.50.300">
    <property type="entry name" value="P-loop containing nucleotide triphosphate hydrolases"/>
    <property type="match status" value="2"/>
</dbReference>
<dbReference type="InterPro" id="IPR036390">
    <property type="entry name" value="WH_DNA-bd_sf"/>
</dbReference>
<reference evidence="5" key="2">
    <citation type="journal article" date="2023" name="Proc. Natl. Acad. Sci. U.S.A.">
        <title>A global phylogenomic analysis of the shiitake genus Lentinula.</title>
        <authorList>
            <person name="Sierra-Patev S."/>
            <person name="Min B."/>
            <person name="Naranjo-Ortiz M."/>
            <person name="Looney B."/>
            <person name="Konkel Z."/>
            <person name="Slot J.C."/>
            <person name="Sakamoto Y."/>
            <person name="Steenwyk J.L."/>
            <person name="Rokas A."/>
            <person name="Carro J."/>
            <person name="Camarero S."/>
            <person name="Ferreira P."/>
            <person name="Molpeceres G."/>
            <person name="Ruiz-Duenas F.J."/>
            <person name="Serrano A."/>
            <person name="Henrissat B."/>
            <person name="Drula E."/>
            <person name="Hughes K.W."/>
            <person name="Mata J.L."/>
            <person name="Ishikawa N.K."/>
            <person name="Vargas-Isla R."/>
            <person name="Ushijima S."/>
            <person name="Smith C.A."/>
            <person name="Donoghue J."/>
            <person name="Ahrendt S."/>
            <person name="Andreopoulos W."/>
            <person name="He G."/>
            <person name="LaButti K."/>
            <person name="Lipzen A."/>
            <person name="Ng V."/>
            <person name="Riley R."/>
            <person name="Sandor L."/>
            <person name="Barry K."/>
            <person name="Martinez A.T."/>
            <person name="Xiao Y."/>
            <person name="Gibbons J.G."/>
            <person name="Terashima K."/>
            <person name="Grigoriev I.V."/>
            <person name="Hibbett D."/>
        </authorList>
    </citation>
    <scope>NUCLEOTIDE SEQUENCE</scope>
    <source>
        <strain evidence="5">ET3784</strain>
    </source>
</reference>
<dbReference type="GO" id="GO:0036297">
    <property type="term" value="P:interstrand cross-link repair"/>
    <property type="evidence" value="ECO:0007669"/>
    <property type="project" value="TreeGrafter"/>
</dbReference>
<evidence type="ECO:0000259" key="3">
    <source>
        <dbReference type="PROSITE" id="PS51192"/>
    </source>
</evidence>
<comment type="caution">
    <text evidence="5">The sequence shown here is derived from an EMBL/GenBank/DDBJ whole genome shotgun (WGS) entry which is preliminary data.</text>
</comment>
<protein>
    <submittedName>
        <fullName evidence="5">DEAD/H helicase</fullName>
    </submittedName>
</protein>
<feature type="domain" description="Helicase C-terminal" evidence="4">
    <location>
        <begin position="564"/>
        <end position="741"/>
    </location>
</feature>
<dbReference type="Pfam" id="PF08839">
    <property type="entry name" value="CDT1"/>
    <property type="match status" value="1"/>
</dbReference>
<proteinExistence type="predicted"/>
<dbReference type="PROSITE" id="PS51192">
    <property type="entry name" value="HELICASE_ATP_BIND_1"/>
    <property type="match status" value="1"/>
</dbReference>
<keyword evidence="5" id="KW-0347">Helicase</keyword>
<gene>
    <name evidence="5" type="ORF">DFJ43DRAFT_1149194</name>
</gene>
<dbReference type="SUPFAM" id="SSF52540">
    <property type="entry name" value="P-loop containing nucleoside triphosphate hydrolases"/>
    <property type="match status" value="1"/>
</dbReference>
<dbReference type="PANTHER" id="PTHR47957:SF3">
    <property type="entry name" value="ATP-DEPENDENT HELICASE HRQ1"/>
    <property type="match status" value="1"/>
</dbReference>
<dbReference type="EMBL" id="JANVFO010000002">
    <property type="protein sequence ID" value="KAJ3737357.1"/>
    <property type="molecule type" value="Genomic_DNA"/>
</dbReference>
<dbReference type="InterPro" id="IPR018973">
    <property type="entry name" value="MZB"/>
</dbReference>
<dbReference type="Proteomes" id="UP001176059">
    <property type="component" value="Unassembled WGS sequence"/>
</dbReference>